<dbReference type="SUPFAM" id="SSF50630">
    <property type="entry name" value="Acid proteases"/>
    <property type="match status" value="1"/>
</dbReference>
<dbReference type="Pfam" id="PF14541">
    <property type="entry name" value="TAXi_C"/>
    <property type="match status" value="1"/>
</dbReference>
<dbReference type="GO" id="GO:0006508">
    <property type="term" value="P:proteolysis"/>
    <property type="evidence" value="ECO:0007669"/>
    <property type="project" value="UniProtKB-KW"/>
</dbReference>
<dbReference type="PANTHER" id="PTHR47967:SF69">
    <property type="entry name" value="ASPARTIC PROTEINASE NANA, CHLOROPLAST"/>
    <property type="match status" value="1"/>
</dbReference>
<gene>
    <name evidence="4" type="ORF">STAS_25277</name>
</gene>
<dbReference type="Proteomes" id="UP000325081">
    <property type="component" value="Unassembled WGS sequence"/>
</dbReference>
<feature type="domain" description="Xylanase inhibitor C-terminal" evidence="3">
    <location>
        <begin position="86"/>
        <end position="203"/>
    </location>
</feature>
<keyword evidence="2" id="KW-0378">Hydrolase</keyword>
<protein>
    <submittedName>
        <fullName evidence="4">Eukaryotic aspartyl protease family protein</fullName>
    </submittedName>
</protein>
<keyword evidence="1 4" id="KW-0645">Protease</keyword>
<keyword evidence="5" id="KW-1185">Reference proteome</keyword>
<dbReference type="InterPro" id="IPR021109">
    <property type="entry name" value="Peptidase_aspartic_dom_sf"/>
</dbReference>
<name>A0A5A7QSB9_STRAF</name>
<dbReference type="PANTHER" id="PTHR47967">
    <property type="entry name" value="OS07G0603500 PROTEIN-RELATED"/>
    <property type="match status" value="1"/>
</dbReference>
<evidence type="ECO:0000313" key="4">
    <source>
        <dbReference type="EMBL" id="GER48120.1"/>
    </source>
</evidence>
<dbReference type="GO" id="GO:0008233">
    <property type="term" value="F:peptidase activity"/>
    <property type="evidence" value="ECO:0007669"/>
    <property type="project" value="UniProtKB-KW"/>
</dbReference>
<evidence type="ECO:0000256" key="1">
    <source>
        <dbReference type="ARBA" id="ARBA00022670"/>
    </source>
</evidence>
<dbReference type="InterPro" id="IPR051708">
    <property type="entry name" value="Plant_Aspart_Prot_A1"/>
</dbReference>
<reference evidence="5" key="1">
    <citation type="journal article" date="2019" name="Curr. Biol.">
        <title>Genome Sequence of Striga asiatica Provides Insight into the Evolution of Plant Parasitism.</title>
        <authorList>
            <person name="Yoshida S."/>
            <person name="Kim S."/>
            <person name="Wafula E.K."/>
            <person name="Tanskanen J."/>
            <person name="Kim Y.M."/>
            <person name="Honaas L."/>
            <person name="Yang Z."/>
            <person name="Spallek T."/>
            <person name="Conn C.E."/>
            <person name="Ichihashi Y."/>
            <person name="Cheong K."/>
            <person name="Cui S."/>
            <person name="Der J.P."/>
            <person name="Gundlach H."/>
            <person name="Jiao Y."/>
            <person name="Hori C."/>
            <person name="Ishida J.K."/>
            <person name="Kasahara H."/>
            <person name="Kiba T."/>
            <person name="Kim M.S."/>
            <person name="Koo N."/>
            <person name="Laohavisit A."/>
            <person name="Lee Y.H."/>
            <person name="Lumba S."/>
            <person name="McCourt P."/>
            <person name="Mortimer J.C."/>
            <person name="Mutuku J.M."/>
            <person name="Nomura T."/>
            <person name="Sasaki-Sekimoto Y."/>
            <person name="Seto Y."/>
            <person name="Wang Y."/>
            <person name="Wakatake T."/>
            <person name="Sakakibara H."/>
            <person name="Demura T."/>
            <person name="Yamaguchi S."/>
            <person name="Yoneyama K."/>
            <person name="Manabe R.I."/>
            <person name="Nelson D.C."/>
            <person name="Schulman A.H."/>
            <person name="Timko M.P."/>
            <person name="dePamphilis C.W."/>
            <person name="Choi D."/>
            <person name="Shirasu K."/>
        </authorList>
    </citation>
    <scope>NUCLEOTIDE SEQUENCE [LARGE SCALE GENOMIC DNA]</scope>
    <source>
        <strain evidence="5">cv. UVA1</strain>
    </source>
</reference>
<evidence type="ECO:0000313" key="5">
    <source>
        <dbReference type="Proteomes" id="UP000325081"/>
    </source>
</evidence>
<dbReference type="InterPro" id="IPR032799">
    <property type="entry name" value="TAXi_C"/>
</dbReference>
<evidence type="ECO:0000256" key="2">
    <source>
        <dbReference type="ARBA" id="ARBA00022801"/>
    </source>
</evidence>
<proteinExistence type="predicted"/>
<evidence type="ECO:0000259" key="3">
    <source>
        <dbReference type="Pfam" id="PF14541"/>
    </source>
</evidence>
<dbReference type="AlphaFoldDB" id="A0A5A7QSB9"/>
<comment type="caution">
    <text evidence="4">The sequence shown here is derived from an EMBL/GenBank/DDBJ whole genome shotgun (WGS) entry which is preliminary data.</text>
</comment>
<dbReference type="OrthoDB" id="10526273at2759"/>
<organism evidence="4 5">
    <name type="scientific">Striga asiatica</name>
    <name type="common">Asiatic witchweed</name>
    <name type="synonym">Buchnera asiatica</name>
    <dbReference type="NCBI Taxonomy" id="4170"/>
    <lineage>
        <taxon>Eukaryota</taxon>
        <taxon>Viridiplantae</taxon>
        <taxon>Streptophyta</taxon>
        <taxon>Embryophyta</taxon>
        <taxon>Tracheophyta</taxon>
        <taxon>Spermatophyta</taxon>
        <taxon>Magnoliopsida</taxon>
        <taxon>eudicotyledons</taxon>
        <taxon>Gunneridae</taxon>
        <taxon>Pentapetalae</taxon>
        <taxon>asterids</taxon>
        <taxon>lamiids</taxon>
        <taxon>Lamiales</taxon>
        <taxon>Orobanchaceae</taxon>
        <taxon>Buchnereae</taxon>
        <taxon>Striga</taxon>
    </lineage>
</organism>
<dbReference type="EMBL" id="BKCP01008181">
    <property type="protein sequence ID" value="GER48120.1"/>
    <property type="molecule type" value="Genomic_DNA"/>
</dbReference>
<dbReference type="Gene3D" id="2.40.70.10">
    <property type="entry name" value="Acid Proteases"/>
    <property type="match status" value="2"/>
</dbReference>
<accession>A0A5A7QSB9</accession>
<sequence>MSLLNNIVGPHVHGVLALGFGPFSFPSQASAFARGTFSYCIPAEAGLNASFRLVFGPQTGPAHTQCTELIPKVNGPFYAVNNCSEIGPEKWIVDTVQVYTSLPSGTYKAVVAPLDKWMSRFGRRVSPGMFSPLKYCYSVKSELHSWPKLDFVFGDGKVFKPVGPGVVVGLKSGVKCLGFVRSSDVLPVIGTIMQGNHWIQFRTGKSPKWCFAEANCTR</sequence>